<dbReference type="Proteomes" id="UP000037697">
    <property type="component" value="Unassembled WGS sequence"/>
</dbReference>
<evidence type="ECO:0000313" key="1">
    <source>
        <dbReference type="EMBL" id="KOY28443.1"/>
    </source>
</evidence>
<organism evidence="1 2">
    <name type="scientific">Vibrio parahaemolyticus</name>
    <dbReference type="NCBI Taxonomy" id="670"/>
    <lineage>
        <taxon>Bacteria</taxon>
        <taxon>Pseudomonadati</taxon>
        <taxon>Pseudomonadota</taxon>
        <taxon>Gammaproteobacteria</taxon>
        <taxon>Vibrionales</taxon>
        <taxon>Vibrionaceae</taxon>
        <taxon>Vibrio</taxon>
    </lineage>
</organism>
<name>A0AAW3ITY1_VIBPH</name>
<sequence length="252" mass="29446">MTTIDYSANTDERRCSLSHLFLPFSEGEPMAGETQRKNNHNKRRYKKHPRFRRQMARAIPEATRIASCRLSNYPSRSFMLKSLGISRKDVRTRMSQLLETLLDDIDWSTLRIGVAKKEHLDPITYEDFIDRHKKLHNETIPRSTWYRYIKKLTDAGYLNSTTAKISTSEGKVFNKPAYKWFTQKFMSELGFKTDWLAKQKEQALKSLKAKGLSNQWRVFEGHSARIACSMAISLQAAQDYRYTEGDLYILNN</sequence>
<proteinExistence type="predicted"/>
<comment type="caution">
    <text evidence="1">The sequence shown here is derived from an EMBL/GenBank/DDBJ whole genome shotgun (WGS) entry which is preliminary data.</text>
</comment>
<reference evidence="1 2" key="1">
    <citation type="submission" date="2015-07" db="EMBL/GenBank/DDBJ databases">
        <title>Foodborne Vibrio parahaemolyticus Isolates.</title>
        <authorList>
            <person name="Ronholm J."/>
            <person name="Petronella N."/>
            <person name="Kenwell R."/>
            <person name="Banerjee S."/>
        </authorList>
    </citation>
    <scope>NUCLEOTIDE SEQUENCE [LARGE SCALE GENOMIC DNA]</scope>
    <source>
        <strain evidence="1 2">HS-06-05</strain>
    </source>
</reference>
<protein>
    <recommendedName>
        <fullName evidence="3">Integrase</fullName>
    </recommendedName>
</protein>
<evidence type="ECO:0008006" key="3">
    <source>
        <dbReference type="Google" id="ProtNLM"/>
    </source>
</evidence>
<accession>A0AAW3ITY1</accession>
<evidence type="ECO:0000313" key="2">
    <source>
        <dbReference type="Proteomes" id="UP000037697"/>
    </source>
</evidence>
<dbReference type="AlphaFoldDB" id="A0AAW3ITY1"/>
<dbReference type="EMBL" id="LIRS01000098">
    <property type="protein sequence ID" value="KOY28443.1"/>
    <property type="molecule type" value="Genomic_DNA"/>
</dbReference>
<gene>
    <name evidence="1" type="ORF">ACX05_18605</name>
</gene>